<sequence>VQAAVRIQSLLRGVLAVREALERRAAQVQLRQACRQLLNRWRRRKLTRLRLKVDKLMQASLPLHLRQSHWRFEYSPPVFHGATPRGFQAWKADQPEGYTSRVHGALEKGELLAASASLKCENKLLTSEAAALERVCDELKMSFQQLTRSPVKYFLSQIYLCCTSRESHTMDRRPSISRLPRGGEECLENP</sequence>
<evidence type="ECO:0000313" key="2">
    <source>
        <dbReference type="Proteomes" id="UP000626109"/>
    </source>
</evidence>
<name>A0A813IZ62_POLGL</name>
<gene>
    <name evidence="1" type="ORF">PGLA2088_LOCUS13533</name>
</gene>
<reference evidence="1" key="1">
    <citation type="submission" date="2021-02" db="EMBL/GenBank/DDBJ databases">
        <authorList>
            <person name="Dougan E. K."/>
            <person name="Rhodes N."/>
            <person name="Thang M."/>
            <person name="Chan C."/>
        </authorList>
    </citation>
    <scope>NUCLEOTIDE SEQUENCE</scope>
</reference>
<evidence type="ECO:0000313" key="1">
    <source>
        <dbReference type="EMBL" id="CAE8658714.1"/>
    </source>
</evidence>
<organism evidence="1 2">
    <name type="scientific">Polarella glacialis</name>
    <name type="common">Dinoflagellate</name>
    <dbReference type="NCBI Taxonomy" id="89957"/>
    <lineage>
        <taxon>Eukaryota</taxon>
        <taxon>Sar</taxon>
        <taxon>Alveolata</taxon>
        <taxon>Dinophyceae</taxon>
        <taxon>Suessiales</taxon>
        <taxon>Suessiaceae</taxon>
        <taxon>Polarella</taxon>
    </lineage>
</organism>
<feature type="non-terminal residue" evidence="1">
    <location>
        <position position="190"/>
    </location>
</feature>
<dbReference type="AlphaFoldDB" id="A0A813IZ62"/>
<comment type="caution">
    <text evidence="1">The sequence shown here is derived from an EMBL/GenBank/DDBJ whole genome shotgun (WGS) entry which is preliminary data.</text>
</comment>
<accession>A0A813IZ62</accession>
<protein>
    <submittedName>
        <fullName evidence="1">Uncharacterized protein</fullName>
    </submittedName>
</protein>
<dbReference type="Proteomes" id="UP000626109">
    <property type="component" value="Unassembled WGS sequence"/>
</dbReference>
<proteinExistence type="predicted"/>
<dbReference type="PROSITE" id="PS50096">
    <property type="entry name" value="IQ"/>
    <property type="match status" value="1"/>
</dbReference>
<dbReference type="EMBL" id="CAJNNW010016205">
    <property type="protein sequence ID" value="CAE8658714.1"/>
    <property type="molecule type" value="Genomic_DNA"/>
</dbReference>